<evidence type="ECO:0000313" key="2">
    <source>
        <dbReference type="EMBL" id="GFH05509.1"/>
    </source>
</evidence>
<feature type="region of interest" description="Disordered" evidence="1">
    <location>
        <begin position="55"/>
        <end position="81"/>
    </location>
</feature>
<sequence length="81" mass="8601">MEREAVAVTIDDGLLRRRPGVVVIGGRRGAPGREHDKGVYAPAWRLRLPTDAERAAAGFPKAMSGQPVPGSRAPQAKTTKA</sequence>
<gene>
    <name evidence="2" type="ORF">MHIP_59920</name>
</gene>
<keyword evidence="3" id="KW-1185">Reference proteome</keyword>
<dbReference type="Proteomes" id="UP000465304">
    <property type="component" value="Unassembled WGS sequence"/>
</dbReference>
<comment type="caution">
    <text evidence="2">The sequence shown here is derived from an EMBL/GenBank/DDBJ whole genome shotgun (WGS) entry which is preliminary data.</text>
</comment>
<reference evidence="2 3" key="1">
    <citation type="journal article" date="2019" name="Emerg. Microbes Infect.">
        <title>Comprehensive subspecies identification of 175 nontuberculous mycobacteria species based on 7547 genomic profiles.</title>
        <authorList>
            <person name="Matsumoto Y."/>
            <person name="Kinjo T."/>
            <person name="Motooka D."/>
            <person name="Nabeya D."/>
            <person name="Jung N."/>
            <person name="Uechi K."/>
            <person name="Horii T."/>
            <person name="Iida T."/>
            <person name="Fujita J."/>
            <person name="Nakamura S."/>
        </authorList>
    </citation>
    <scope>NUCLEOTIDE SEQUENCE [LARGE SCALE GENOMIC DNA]</scope>
    <source>
        <strain evidence="2 3">JCM 30996</strain>
    </source>
</reference>
<protein>
    <submittedName>
        <fullName evidence="2">Uncharacterized protein</fullName>
    </submittedName>
</protein>
<dbReference type="EMBL" id="BLLB01000003">
    <property type="protein sequence ID" value="GFH05509.1"/>
    <property type="molecule type" value="Genomic_DNA"/>
</dbReference>
<dbReference type="AlphaFoldDB" id="A0A7I9ZXH1"/>
<organism evidence="2 3">
    <name type="scientific">Mycolicibacterium hippocampi</name>
    <dbReference type="NCBI Taxonomy" id="659824"/>
    <lineage>
        <taxon>Bacteria</taxon>
        <taxon>Bacillati</taxon>
        <taxon>Actinomycetota</taxon>
        <taxon>Actinomycetes</taxon>
        <taxon>Mycobacteriales</taxon>
        <taxon>Mycobacteriaceae</taxon>
        <taxon>Mycolicibacterium</taxon>
    </lineage>
</organism>
<evidence type="ECO:0000256" key="1">
    <source>
        <dbReference type="SAM" id="MobiDB-lite"/>
    </source>
</evidence>
<evidence type="ECO:0000313" key="3">
    <source>
        <dbReference type="Proteomes" id="UP000465304"/>
    </source>
</evidence>
<accession>A0A7I9ZXH1</accession>
<name>A0A7I9ZXH1_9MYCO</name>
<proteinExistence type="predicted"/>